<organism evidence="13 14">
    <name type="scientific">Jonquetella anthropi DSM 22815</name>
    <dbReference type="NCBI Taxonomy" id="885272"/>
    <lineage>
        <taxon>Bacteria</taxon>
        <taxon>Thermotogati</taxon>
        <taxon>Synergistota</taxon>
        <taxon>Synergistia</taxon>
        <taxon>Synergistales</taxon>
        <taxon>Dethiosulfovibrionaceae</taxon>
        <taxon>Jonquetella</taxon>
    </lineage>
</organism>
<evidence type="ECO:0000256" key="3">
    <source>
        <dbReference type="ARBA" id="ARBA00012030"/>
    </source>
</evidence>
<keyword evidence="5" id="KW-0004">4Fe-4S</keyword>
<keyword evidence="10" id="KW-0411">Iron-sulfur</keyword>
<gene>
    <name evidence="13" type="ORF">JonanDRAFT_0009</name>
</gene>
<dbReference type="CDD" id="cd10030">
    <property type="entry name" value="UDG-F4_TTUDGA_SPO1dp_like"/>
    <property type="match status" value="1"/>
</dbReference>
<dbReference type="Gene3D" id="3.40.470.10">
    <property type="entry name" value="Uracil-DNA glycosylase-like domain"/>
    <property type="match status" value="1"/>
</dbReference>
<name>H0ULI1_9BACT</name>
<accession>H0ULI1</accession>
<evidence type="ECO:0000256" key="4">
    <source>
        <dbReference type="ARBA" id="ARBA00019403"/>
    </source>
</evidence>
<dbReference type="Pfam" id="PF03167">
    <property type="entry name" value="UDG"/>
    <property type="match status" value="1"/>
</dbReference>
<dbReference type="InterPro" id="IPR051536">
    <property type="entry name" value="UDG_Type-4/5"/>
</dbReference>
<dbReference type="GO" id="GO:0004844">
    <property type="term" value="F:uracil DNA N-glycosylase activity"/>
    <property type="evidence" value="ECO:0007669"/>
    <property type="project" value="UniProtKB-EC"/>
</dbReference>
<dbReference type="PANTHER" id="PTHR33693:SF1">
    <property type="entry name" value="TYPE-4 URACIL-DNA GLYCOSYLASE"/>
    <property type="match status" value="1"/>
</dbReference>
<sequence>MLARELAGCSRCGLRAGAKAPVFGSGPRESRVVLVGEAPGAAEDESGIPFVGASGRLLSQLLEESGLRRDELFITNAVKCRPPDNRTPQKDELSCCLCWLRRQLEMIRPDGIITVGNVPSRALLGRREGVTALRGRFYSLEIGGRTAWVRPIFHPAYLLRNRTRRPGSPILLTLEDLKDVACRVSAPAQSKGDLS</sequence>
<keyword evidence="9" id="KW-0408">Iron</keyword>
<evidence type="ECO:0000313" key="13">
    <source>
        <dbReference type="EMBL" id="EHM12446.1"/>
    </source>
</evidence>
<keyword evidence="6" id="KW-0479">Metal-binding</keyword>
<dbReference type="SMART" id="SM00986">
    <property type="entry name" value="UDG"/>
    <property type="match status" value="1"/>
</dbReference>
<keyword evidence="14" id="KW-1185">Reference proteome</keyword>
<dbReference type="AlphaFoldDB" id="H0ULI1"/>
<dbReference type="InterPro" id="IPR005122">
    <property type="entry name" value="Uracil-DNA_glycosylase-like"/>
</dbReference>
<dbReference type="SMART" id="SM00987">
    <property type="entry name" value="UreE_C"/>
    <property type="match status" value="1"/>
</dbReference>
<evidence type="ECO:0000256" key="2">
    <source>
        <dbReference type="ARBA" id="ARBA00006521"/>
    </source>
</evidence>
<evidence type="ECO:0000256" key="1">
    <source>
        <dbReference type="ARBA" id="ARBA00001400"/>
    </source>
</evidence>
<evidence type="ECO:0000256" key="7">
    <source>
        <dbReference type="ARBA" id="ARBA00022763"/>
    </source>
</evidence>
<dbReference type="GO" id="GO:0046872">
    <property type="term" value="F:metal ion binding"/>
    <property type="evidence" value="ECO:0007669"/>
    <property type="project" value="UniProtKB-KW"/>
</dbReference>
<dbReference type="EMBL" id="CM001376">
    <property type="protein sequence ID" value="EHM12446.1"/>
    <property type="molecule type" value="Genomic_DNA"/>
</dbReference>
<dbReference type="PANTHER" id="PTHR33693">
    <property type="entry name" value="TYPE-5 URACIL-DNA GLYCOSYLASE"/>
    <property type="match status" value="1"/>
</dbReference>
<dbReference type="HOGENOM" id="CLU_044815_1_3_0"/>
<evidence type="ECO:0000256" key="5">
    <source>
        <dbReference type="ARBA" id="ARBA00022485"/>
    </source>
</evidence>
<dbReference type="STRING" id="885272.JonanDRAFT_0009"/>
<dbReference type="Proteomes" id="UP000003806">
    <property type="component" value="Chromosome"/>
</dbReference>
<evidence type="ECO:0000256" key="10">
    <source>
        <dbReference type="ARBA" id="ARBA00023014"/>
    </source>
</evidence>
<evidence type="ECO:0000256" key="8">
    <source>
        <dbReference type="ARBA" id="ARBA00022801"/>
    </source>
</evidence>
<evidence type="ECO:0000313" key="14">
    <source>
        <dbReference type="Proteomes" id="UP000003806"/>
    </source>
</evidence>
<evidence type="ECO:0000256" key="6">
    <source>
        <dbReference type="ARBA" id="ARBA00022723"/>
    </source>
</evidence>
<dbReference type="NCBIfam" id="TIGR00758">
    <property type="entry name" value="UDG_fam4"/>
    <property type="match status" value="1"/>
</dbReference>
<keyword evidence="11" id="KW-0234">DNA repair</keyword>
<dbReference type="RefSeq" id="WP_008522252.1">
    <property type="nucleotide sequence ID" value="NZ_CM001376.1"/>
</dbReference>
<dbReference type="SUPFAM" id="SSF52141">
    <property type="entry name" value="Uracil-DNA glycosylase-like"/>
    <property type="match status" value="1"/>
</dbReference>
<evidence type="ECO:0000256" key="9">
    <source>
        <dbReference type="ARBA" id="ARBA00023004"/>
    </source>
</evidence>
<dbReference type="OrthoDB" id="5290748at2"/>
<keyword evidence="8" id="KW-0378">Hydrolase</keyword>
<comment type="similarity">
    <text evidence="2">Belongs to the uracil-DNA glycosylase (UDG) superfamily. Type 4 (UDGa) family.</text>
</comment>
<dbReference type="GO" id="GO:0051539">
    <property type="term" value="F:4 iron, 4 sulfur cluster binding"/>
    <property type="evidence" value="ECO:0007669"/>
    <property type="project" value="UniProtKB-KW"/>
</dbReference>
<evidence type="ECO:0000256" key="11">
    <source>
        <dbReference type="ARBA" id="ARBA00023204"/>
    </source>
</evidence>
<dbReference type="EC" id="3.2.2.27" evidence="3"/>
<feature type="domain" description="Uracil-DNA glycosylase-like" evidence="12">
    <location>
        <begin position="23"/>
        <end position="178"/>
    </location>
</feature>
<comment type="catalytic activity">
    <reaction evidence="1">
        <text>Hydrolyzes single-stranded DNA or mismatched double-stranded DNA and polynucleotides, releasing free uracil.</text>
        <dbReference type="EC" id="3.2.2.27"/>
    </reaction>
</comment>
<dbReference type="eggNOG" id="COG1573">
    <property type="taxonomic scope" value="Bacteria"/>
</dbReference>
<dbReference type="InterPro" id="IPR036895">
    <property type="entry name" value="Uracil-DNA_glycosylase-like_sf"/>
</dbReference>
<dbReference type="GO" id="GO:0006281">
    <property type="term" value="P:DNA repair"/>
    <property type="evidence" value="ECO:0007669"/>
    <property type="project" value="UniProtKB-KW"/>
</dbReference>
<keyword evidence="7" id="KW-0227">DNA damage</keyword>
<reference evidence="13 14" key="1">
    <citation type="submission" date="2011-11" db="EMBL/GenBank/DDBJ databases">
        <title>The Noncontiguous Finished genome of Jonquetella anthropi DSM 22815.</title>
        <authorList>
            <consortium name="US DOE Joint Genome Institute (JGI-PGF)"/>
            <person name="Lucas S."/>
            <person name="Copeland A."/>
            <person name="Lapidus A."/>
            <person name="Glavina del Rio T."/>
            <person name="Dalin E."/>
            <person name="Tice H."/>
            <person name="Bruce D."/>
            <person name="Goodwin L."/>
            <person name="Pitluck S."/>
            <person name="Peters L."/>
            <person name="Mikhailova N."/>
            <person name="Held B."/>
            <person name="Kyrpides N."/>
            <person name="Mavromatis K."/>
            <person name="Ivanova N."/>
            <person name="Markowitz V."/>
            <person name="Cheng J.-F."/>
            <person name="Hugenholtz P."/>
            <person name="Woyke T."/>
            <person name="Wu D."/>
            <person name="Gronow S."/>
            <person name="Wellnitz S."/>
            <person name="Brambilla E."/>
            <person name="Klenk H.-P."/>
            <person name="Eisen J.A."/>
        </authorList>
    </citation>
    <scope>NUCLEOTIDE SEQUENCE [LARGE SCALE GENOMIC DNA]</scope>
    <source>
        <strain evidence="13 14">DSM 22815</strain>
    </source>
</reference>
<protein>
    <recommendedName>
        <fullName evidence="4">Type-4 uracil-DNA glycosylase</fullName>
        <ecNumber evidence="3">3.2.2.27</ecNumber>
    </recommendedName>
</protein>
<dbReference type="InterPro" id="IPR005273">
    <property type="entry name" value="Ura-DNA_glyco_family4"/>
</dbReference>
<evidence type="ECO:0000259" key="12">
    <source>
        <dbReference type="SMART" id="SM00986"/>
    </source>
</evidence>
<proteinExistence type="inferred from homology"/>